<evidence type="ECO:0000313" key="1">
    <source>
        <dbReference type="EMBL" id="KAK1870037.1"/>
    </source>
</evidence>
<name>A0ACC3CIP8_PYRYE</name>
<proteinExistence type="predicted"/>
<dbReference type="EMBL" id="CM020620">
    <property type="protein sequence ID" value="KAK1870037.1"/>
    <property type="molecule type" value="Genomic_DNA"/>
</dbReference>
<protein>
    <submittedName>
        <fullName evidence="1">Uncharacterized protein</fullName>
    </submittedName>
</protein>
<evidence type="ECO:0000313" key="2">
    <source>
        <dbReference type="Proteomes" id="UP000798662"/>
    </source>
</evidence>
<gene>
    <name evidence="1" type="ORF">I4F81_012500</name>
</gene>
<comment type="caution">
    <text evidence="1">The sequence shown here is derived from an EMBL/GenBank/DDBJ whole genome shotgun (WGS) entry which is preliminary data.</text>
</comment>
<sequence>MATLRHDVPTLKDGWLLKEGRVLRSRTRRFLRLKGTILSNHHTPSSPASWEVSVISCPVTSGPREHELVLALPTRRLSFFAETTADYDAWVVALRTASARAVEDYYVMGEVLGAGSFAQVHRAVDRGTGEEVAVKVINKAGYDARELEYVVREVAIMRSLNHPNIVSTYDIFETSTHLYLVIELCAGGELFDIVADHGHLSEQRASQVMRSIVRGLEYLHSEGICHRDIKPENILVKSKSWPLEVKLADFGLANFINDADPPSPEPPGGSSDSAGSSGIRPMATVIGTPGYVAPEVVKRSPYGPPVDMWAAGVVLYILLSGKMPFYGRTDVECVQRIAAGTYSLPPREWSRISPDAVSLVRALLQLNSDRRLTASAALQHRWLAAPERLSTIPLTNDLRGLHSVRRKFRRAVMAALTVQRMRGAVAGLATDPSGAGAPANALASSVSKRVLAVARANAAVESAARAARGRGGGRADAAPSSAFPTRPPLPPGPGRPPQGAQPSRPSGHAPPPSDGHTPPPGMYAPPPPGGHGAAAAPPAGVGHILPPSPSPPVPAPELNAGPPVPALGLNAGSPPHGSPRLPDGGDRMSLPPVPRSLDGSELSALGPPMPSALAITVSDGRETPPPPHGAPVAPPSNHAAMAPPANAVATALPVFAVPRAPPFYAAAGAYAAAPPPRAPSGALSPAATAALRSAPSAAMRGWTDPRMPPLPAATSPGWGAGRGPGGGAGPIGAVSGGGSMEDVNSRLRAVQLEGAGGGNGGGHRVTRRNTRPPMEDGF</sequence>
<reference evidence="1" key="1">
    <citation type="submission" date="2019-11" db="EMBL/GenBank/DDBJ databases">
        <title>Nori genome reveals adaptations in red seaweeds to the harsh intertidal environment.</title>
        <authorList>
            <person name="Wang D."/>
            <person name="Mao Y."/>
        </authorList>
    </citation>
    <scope>NUCLEOTIDE SEQUENCE</scope>
    <source>
        <tissue evidence="1">Gametophyte</tissue>
    </source>
</reference>
<dbReference type="Proteomes" id="UP000798662">
    <property type="component" value="Chromosome 3"/>
</dbReference>
<keyword evidence="2" id="KW-1185">Reference proteome</keyword>
<accession>A0ACC3CIP8</accession>
<organism evidence="1 2">
    <name type="scientific">Pyropia yezoensis</name>
    <name type="common">Susabi-nori</name>
    <name type="synonym">Porphyra yezoensis</name>
    <dbReference type="NCBI Taxonomy" id="2788"/>
    <lineage>
        <taxon>Eukaryota</taxon>
        <taxon>Rhodophyta</taxon>
        <taxon>Bangiophyceae</taxon>
        <taxon>Bangiales</taxon>
        <taxon>Bangiaceae</taxon>
        <taxon>Pyropia</taxon>
    </lineage>
</organism>